<dbReference type="Proteomes" id="UP000308600">
    <property type="component" value="Unassembled WGS sequence"/>
</dbReference>
<proteinExistence type="predicted"/>
<name>A0ACD3B0X2_9AGAR</name>
<protein>
    <submittedName>
        <fullName evidence="1">Uncharacterized protein</fullName>
    </submittedName>
</protein>
<sequence>MADPRLPPEVELLIFEHALQASIQDATNFFLVAHRVRECLLSKLPLTCISTDPAQLLTELAPSWPPSSVSPQSPAHIALKGIQPEPLFSGITHLEIIGVDAFVSRHLNQKLVLILHFPNLTHVALPVIGRPEISLTPDPVLFFLDHCRNLKALILIWSSGPIGLDHKGAEILPAEVRDDERLVVVRCLRLEDWKRGALGTGHNVWSFADMVLEQRRLVPDWRKTGQVRE</sequence>
<keyword evidence="2" id="KW-1185">Reference proteome</keyword>
<evidence type="ECO:0000313" key="1">
    <source>
        <dbReference type="EMBL" id="TFK70897.1"/>
    </source>
</evidence>
<dbReference type="EMBL" id="ML208306">
    <property type="protein sequence ID" value="TFK70897.1"/>
    <property type="molecule type" value="Genomic_DNA"/>
</dbReference>
<evidence type="ECO:0000313" key="2">
    <source>
        <dbReference type="Proteomes" id="UP000308600"/>
    </source>
</evidence>
<reference evidence="1 2" key="1">
    <citation type="journal article" date="2019" name="Nat. Ecol. Evol.">
        <title>Megaphylogeny resolves global patterns of mushroom evolution.</title>
        <authorList>
            <person name="Varga T."/>
            <person name="Krizsan K."/>
            <person name="Foldi C."/>
            <person name="Dima B."/>
            <person name="Sanchez-Garcia M."/>
            <person name="Sanchez-Ramirez S."/>
            <person name="Szollosi G.J."/>
            <person name="Szarkandi J.G."/>
            <person name="Papp V."/>
            <person name="Albert L."/>
            <person name="Andreopoulos W."/>
            <person name="Angelini C."/>
            <person name="Antonin V."/>
            <person name="Barry K.W."/>
            <person name="Bougher N.L."/>
            <person name="Buchanan P."/>
            <person name="Buyck B."/>
            <person name="Bense V."/>
            <person name="Catcheside P."/>
            <person name="Chovatia M."/>
            <person name="Cooper J."/>
            <person name="Damon W."/>
            <person name="Desjardin D."/>
            <person name="Finy P."/>
            <person name="Geml J."/>
            <person name="Haridas S."/>
            <person name="Hughes K."/>
            <person name="Justo A."/>
            <person name="Karasinski D."/>
            <person name="Kautmanova I."/>
            <person name="Kiss B."/>
            <person name="Kocsube S."/>
            <person name="Kotiranta H."/>
            <person name="LaButti K.M."/>
            <person name="Lechner B.E."/>
            <person name="Liimatainen K."/>
            <person name="Lipzen A."/>
            <person name="Lukacs Z."/>
            <person name="Mihaltcheva S."/>
            <person name="Morgado L.N."/>
            <person name="Niskanen T."/>
            <person name="Noordeloos M.E."/>
            <person name="Ohm R.A."/>
            <person name="Ortiz-Santana B."/>
            <person name="Ovrebo C."/>
            <person name="Racz N."/>
            <person name="Riley R."/>
            <person name="Savchenko A."/>
            <person name="Shiryaev A."/>
            <person name="Soop K."/>
            <person name="Spirin V."/>
            <person name="Szebenyi C."/>
            <person name="Tomsovsky M."/>
            <person name="Tulloss R.E."/>
            <person name="Uehling J."/>
            <person name="Grigoriev I.V."/>
            <person name="Vagvolgyi C."/>
            <person name="Papp T."/>
            <person name="Martin F.M."/>
            <person name="Miettinen O."/>
            <person name="Hibbett D.S."/>
            <person name="Nagy L.G."/>
        </authorList>
    </citation>
    <scope>NUCLEOTIDE SEQUENCE [LARGE SCALE GENOMIC DNA]</scope>
    <source>
        <strain evidence="1 2">NL-1719</strain>
    </source>
</reference>
<gene>
    <name evidence="1" type="ORF">BDN72DRAFT_958513</name>
</gene>
<accession>A0ACD3B0X2</accession>
<organism evidence="1 2">
    <name type="scientific">Pluteus cervinus</name>
    <dbReference type="NCBI Taxonomy" id="181527"/>
    <lineage>
        <taxon>Eukaryota</taxon>
        <taxon>Fungi</taxon>
        <taxon>Dikarya</taxon>
        <taxon>Basidiomycota</taxon>
        <taxon>Agaricomycotina</taxon>
        <taxon>Agaricomycetes</taxon>
        <taxon>Agaricomycetidae</taxon>
        <taxon>Agaricales</taxon>
        <taxon>Pluteineae</taxon>
        <taxon>Pluteaceae</taxon>
        <taxon>Pluteus</taxon>
    </lineage>
</organism>